<gene>
    <name evidence="1" type="ORF">AB5J53_07140</name>
</gene>
<evidence type="ECO:0000313" key="1">
    <source>
        <dbReference type="EMBL" id="XDQ51432.1"/>
    </source>
</evidence>
<dbReference type="RefSeq" id="WP_369244763.1">
    <property type="nucleotide sequence ID" value="NZ_CP163443.1"/>
</dbReference>
<organism evidence="1">
    <name type="scientific">Streptomyces sp. R41</name>
    <dbReference type="NCBI Taxonomy" id="3238632"/>
    <lineage>
        <taxon>Bacteria</taxon>
        <taxon>Bacillati</taxon>
        <taxon>Actinomycetota</taxon>
        <taxon>Actinomycetes</taxon>
        <taxon>Kitasatosporales</taxon>
        <taxon>Streptomycetaceae</taxon>
        <taxon>Streptomyces</taxon>
    </lineage>
</organism>
<dbReference type="AlphaFoldDB" id="A0AB39R5X3"/>
<proteinExistence type="predicted"/>
<dbReference type="EMBL" id="CP163443">
    <property type="protein sequence ID" value="XDQ51432.1"/>
    <property type="molecule type" value="Genomic_DNA"/>
</dbReference>
<name>A0AB39R5X3_9ACTN</name>
<reference evidence="1" key="1">
    <citation type="submission" date="2024-07" db="EMBL/GenBank/DDBJ databases">
        <authorList>
            <person name="Yu S.T."/>
        </authorList>
    </citation>
    <scope>NUCLEOTIDE SEQUENCE</scope>
    <source>
        <strain evidence="1">R41</strain>
    </source>
</reference>
<protein>
    <submittedName>
        <fullName evidence="1">Uncharacterized protein</fullName>
    </submittedName>
</protein>
<sequence>MPTGGRKPYETPEGAQFQRIEGDRAVYSVPSGTYAFAVRVAL</sequence>
<accession>A0AB39R5X3</accession>